<dbReference type="InterPro" id="IPR010710">
    <property type="entry name" value="DUF1289"/>
</dbReference>
<reference evidence="1 2" key="1">
    <citation type="submission" date="2024-07" db="EMBL/GenBank/DDBJ databases">
        <authorList>
            <person name="Li M."/>
        </authorList>
    </citation>
    <scope>NUCLEOTIDE SEQUENCE [LARGE SCALE GENOMIC DNA]</scope>
    <source>
        <strain evidence="1 2">25A3E</strain>
    </source>
</reference>
<dbReference type="EMBL" id="JBFTEG010000001">
    <property type="protein sequence ID" value="MEX6500855.1"/>
    <property type="molecule type" value="Genomic_DNA"/>
</dbReference>
<sequence length="60" mass="6684">MDAQESVASPCRRQCCLDPRDVCLGCGRLLTEILEWGAADPARRRAICQAAQARLRQPWA</sequence>
<organism evidence="1 2">
    <name type="scientific">Pseudomonas zhanjiangensis</name>
    <dbReference type="NCBI Taxonomy" id="3239015"/>
    <lineage>
        <taxon>Bacteria</taxon>
        <taxon>Pseudomonadati</taxon>
        <taxon>Pseudomonadota</taxon>
        <taxon>Gammaproteobacteria</taxon>
        <taxon>Pseudomonadales</taxon>
        <taxon>Pseudomonadaceae</taxon>
        <taxon>Pseudomonas</taxon>
    </lineage>
</organism>
<dbReference type="PANTHER" id="PTHR35175">
    <property type="entry name" value="DUF1289 DOMAIN-CONTAINING PROTEIN"/>
    <property type="match status" value="1"/>
</dbReference>
<name>A0ABV3YQI0_9PSED</name>
<accession>A0ABV3YQI0</accession>
<comment type="caution">
    <text evidence="1">The sequence shown here is derived from an EMBL/GenBank/DDBJ whole genome shotgun (WGS) entry which is preliminary data.</text>
</comment>
<keyword evidence="2" id="KW-1185">Reference proteome</keyword>
<protein>
    <submittedName>
        <fullName evidence="1">DUF1289 domain-containing protein</fullName>
    </submittedName>
</protein>
<gene>
    <name evidence="1" type="ORF">AB5S05_02165</name>
</gene>
<evidence type="ECO:0000313" key="2">
    <source>
        <dbReference type="Proteomes" id="UP001560296"/>
    </source>
</evidence>
<dbReference type="Pfam" id="PF06945">
    <property type="entry name" value="DUF1289"/>
    <property type="match status" value="1"/>
</dbReference>
<dbReference type="RefSeq" id="WP_369285850.1">
    <property type="nucleotide sequence ID" value="NZ_JBFTEG010000001.1"/>
</dbReference>
<dbReference type="PANTHER" id="PTHR35175:SF2">
    <property type="entry name" value="DUF1289 DOMAIN-CONTAINING PROTEIN"/>
    <property type="match status" value="1"/>
</dbReference>
<proteinExistence type="predicted"/>
<evidence type="ECO:0000313" key="1">
    <source>
        <dbReference type="EMBL" id="MEX6500855.1"/>
    </source>
</evidence>
<dbReference type="Proteomes" id="UP001560296">
    <property type="component" value="Unassembled WGS sequence"/>
</dbReference>